<dbReference type="SUPFAM" id="SSF53623">
    <property type="entry name" value="MurD-like peptide ligases, catalytic domain"/>
    <property type="match status" value="1"/>
</dbReference>
<dbReference type="GO" id="GO:0004326">
    <property type="term" value="F:tetrahydrofolylpolyglutamate synthase activity"/>
    <property type="evidence" value="ECO:0007669"/>
    <property type="project" value="InterPro"/>
</dbReference>
<evidence type="ECO:0000256" key="2">
    <source>
        <dbReference type="ARBA" id="ARBA00022598"/>
    </source>
</evidence>
<evidence type="ECO:0000256" key="4">
    <source>
        <dbReference type="ARBA" id="ARBA00022840"/>
    </source>
</evidence>
<dbReference type="InterPro" id="IPR013221">
    <property type="entry name" value="Mur_ligase_cen"/>
</dbReference>
<dbReference type="InterPro" id="IPR018109">
    <property type="entry name" value="Folylpolyglutamate_synth_CS"/>
</dbReference>
<dbReference type="InterPro" id="IPR004101">
    <property type="entry name" value="Mur_ligase_C"/>
</dbReference>
<evidence type="ECO:0000313" key="7">
    <source>
        <dbReference type="EMBL" id="SHJ51606.1"/>
    </source>
</evidence>
<name>A0A1M6JY45_9CLOT</name>
<dbReference type="InterPro" id="IPR036565">
    <property type="entry name" value="Mur-like_cat_sf"/>
</dbReference>
<comment type="pathway">
    <text evidence="1">Cell wall biogenesis; peptidoglycan biosynthesis.</text>
</comment>
<dbReference type="Gene3D" id="3.90.190.20">
    <property type="entry name" value="Mur ligase, C-terminal domain"/>
    <property type="match status" value="1"/>
</dbReference>
<reference evidence="7 8" key="1">
    <citation type="submission" date="2016-11" db="EMBL/GenBank/DDBJ databases">
        <authorList>
            <person name="Jaros S."/>
            <person name="Januszkiewicz K."/>
            <person name="Wedrychowicz H."/>
        </authorList>
    </citation>
    <scope>NUCLEOTIDE SEQUENCE [LARGE SCALE GENOMIC DNA]</scope>
    <source>
        <strain evidence="7 8">DSM 21864</strain>
    </source>
</reference>
<protein>
    <submittedName>
        <fullName evidence="7">UDP-N-acetylmuramyl tripeptide synthase</fullName>
    </submittedName>
</protein>
<keyword evidence="2" id="KW-0436">Ligase</keyword>
<dbReference type="GO" id="GO:0005524">
    <property type="term" value="F:ATP binding"/>
    <property type="evidence" value="ECO:0007669"/>
    <property type="project" value="UniProtKB-KW"/>
</dbReference>
<proteinExistence type="predicted"/>
<evidence type="ECO:0000259" key="6">
    <source>
        <dbReference type="Pfam" id="PF08245"/>
    </source>
</evidence>
<gene>
    <name evidence="7" type="ORF">SAMN05444401_3276</name>
</gene>
<dbReference type="STRING" id="1121298.SAMN05444401_3276"/>
<dbReference type="RefSeq" id="WP_073009060.1">
    <property type="nucleotide sequence ID" value="NZ_FQZO01000005.1"/>
</dbReference>
<evidence type="ECO:0000259" key="5">
    <source>
        <dbReference type="Pfam" id="PF02875"/>
    </source>
</evidence>
<dbReference type="Pfam" id="PF08245">
    <property type="entry name" value="Mur_ligase_M"/>
    <property type="match status" value="1"/>
</dbReference>
<dbReference type="PANTHER" id="PTHR23135">
    <property type="entry name" value="MUR LIGASE FAMILY MEMBER"/>
    <property type="match status" value="1"/>
</dbReference>
<dbReference type="AlphaFoldDB" id="A0A1M6JY45"/>
<sequence>MKVKIIRTLPGTNNKERERLIYLCLEQGEKHYGRIIESYISISKQAGYEENIVDLYNGEGLYNIWLTYTLEEVAISILQDICNGVEEVYILKKAKELITNCWYKDIINWCDSANIPYINLDNDEIQLGYGIHSFKLSHNDFLQRFYRDIAKLEDYCNSNNIGLIPIISVTGTNGKTTTVRLIYNILKGLGYHTGLSSTGGIYIGDRKIRNGDTTGFYSAREVLKSPEVEVAVLETARGGILKKGLGYKKSMATIITSLSEDHIGMSGINDIKDLARLKFTVCKELSKDGKLIMLALTVLYDSVDNKDNVCLFDIEKNLLMENHIKHGGEAYYIEKNELVHCINREVERLGNIDNLPFTHGGISKSNIKNIMAAIASVSTIHSNITEIFNVIKNINCDLYTNPGRQNIISVDNYKVILDYGHNSEAFQEVFSIAAALNPSSITGIIAAAGDRKNKYISQLGSMAARYCHRIFIREQADLRGRKPGESANLIKLGILEEGFNMDNVEEIYKEEEALLKAMKTAKDGEVIVLFTQCLDVIIPVINQYFMSKELNPVAVDLDFSH</sequence>
<keyword evidence="8" id="KW-1185">Reference proteome</keyword>
<dbReference type="Gene3D" id="3.40.1190.10">
    <property type="entry name" value="Mur-like, catalytic domain"/>
    <property type="match status" value="1"/>
</dbReference>
<dbReference type="Proteomes" id="UP000184080">
    <property type="component" value="Unassembled WGS sequence"/>
</dbReference>
<dbReference type="EMBL" id="FQZO01000005">
    <property type="protein sequence ID" value="SHJ51606.1"/>
    <property type="molecule type" value="Genomic_DNA"/>
</dbReference>
<keyword evidence="3" id="KW-0547">Nucleotide-binding</keyword>
<keyword evidence="4" id="KW-0067">ATP-binding</keyword>
<organism evidence="7 8">
    <name type="scientific">Clostridium amylolyticum</name>
    <dbReference type="NCBI Taxonomy" id="1121298"/>
    <lineage>
        <taxon>Bacteria</taxon>
        <taxon>Bacillati</taxon>
        <taxon>Bacillota</taxon>
        <taxon>Clostridia</taxon>
        <taxon>Eubacteriales</taxon>
        <taxon>Clostridiaceae</taxon>
        <taxon>Clostridium</taxon>
    </lineage>
</organism>
<feature type="domain" description="Mur ligase C-terminal" evidence="5">
    <location>
        <begin position="403"/>
        <end position="530"/>
    </location>
</feature>
<dbReference type="InterPro" id="IPR036615">
    <property type="entry name" value="Mur_ligase_C_dom_sf"/>
</dbReference>
<evidence type="ECO:0000256" key="1">
    <source>
        <dbReference type="ARBA" id="ARBA00004752"/>
    </source>
</evidence>
<evidence type="ECO:0000313" key="8">
    <source>
        <dbReference type="Proteomes" id="UP000184080"/>
    </source>
</evidence>
<dbReference type="OrthoDB" id="1706403at2"/>
<feature type="domain" description="Mur ligase central" evidence="6">
    <location>
        <begin position="169"/>
        <end position="376"/>
    </location>
</feature>
<dbReference type="Pfam" id="PF02875">
    <property type="entry name" value="Mur_ligase_C"/>
    <property type="match status" value="1"/>
</dbReference>
<dbReference type="SUPFAM" id="SSF53244">
    <property type="entry name" value="MurD-like peptide ligases, peptide-binding domain"/>
    <property type="match status" value="1"/>
</dbReference>
<dbReference type="PANTHER" id="PTHR23135:SF18">
    <property type="entry name" value="CYANOPHYCIN SYNTHETASE"/>
    <property type="match status" value="1"/>
</dbReference>
<dbReference type="PROSITE" id="PS01011">
    <property type="entry name" value="FOLYLPOLYGLU_SYNT_1"/>
    <property type="match status" value="1"/>
</dbReference>
<accession>A0A1M6JY45</accession>
<evidence type="ECO:0000256" key="3">
    <source>
        <dbReference type="ARBA" id="ARBA00022741"/>
    </source>
</evidence>